<reference evidence="1" key="1">
    <citation type="journal article" date="2014" name="Int. J. Syst. Evol. Microbiol.">
        <title>Complete genome sequence of Corynebacterium casei LMG S-19264T (=DSM 44701T), isolated from a smear-ripened cheese.</title>
        <authorList>
            <consortium name="US DOE Joint Genome Institute (JGI-PGF)"/>
            <person name="Walter F."/>
            <person name="Albersmeier A."/>
            <person name="Kalinowski J."/>
            <person name="Ruckert C."/>
        </authorList>
    </citation>
    <scope>NUCLEOTIDE SEQUENCE</scope>
    <source>
        <strain evidence="1">VKM B-2347</strain>
    </source>
</reference>
<protein>
    <recommendedName>
        <fullName evidence="3">DUF2735 domain-containing protein</fullName>
    </recommendedName>
</protein>
<evidence type="ECO:0000313" key="2">
    <source>
        <dbReference type="Proteomes" id="UP001143372"/>
    </source>
</evidence>
<name>A0A9W6MXA0_9HYPH</name>
<proteinExistence type="predicted"/>
<dbReference type="InterPro" id="IPR021232">
    <property type="entry name" value="DUF2735"/>
</dbReference>
<gene>
    <name evidence="1" type="ORF">GCM10008179_34910</name>
</gene>
<reference evidence="1" key="2">
    <citation type="submission" date="2023-01" db="EMBL/GenBank/DDBJ databases">
        <authorList>
            <person name="Sun Q."/>
            <person name="Evtushenko L."/>
        </authorList>
    </citation>
    <scope>NUCLEOTIDE SEQUENCE</scope>
    <source>
        <strain evidence="1">VKM B-2347</strain>
    </source>
</reference>
<dbReference type="Proteomes" id="UP001143372">
    <property type="component" value="Unassembled WGS sequence"/>
</dbReference>
<dbReference type="AlphaFoldDB" id="A0A9W6MXA0"/>
<sequence>MTMNMIQRSATIYQFPTSVRANSNAGRRENSAVVNLRAPNAPRIVYGSGWYHDEAIQDSQRPGKH</sequence>
<dbReference type="RefSeq" id="WP_271170064.1">
    <property type="nucleotide sequence ID" value="NZ_BSFI01000023.1"/>
</dbReference>
<dbReference type="Pfam" id="PF10931">
    <property type="entry name" value="DUF2735"/>
    <property type="match status" value="1"/>
</dbReference>
<keyword evidence="2" id="KW-1185">Reference proteome</keyword>
<organism evidence="1 2">
    <name type="scientific">Hansschlegelia plantiphila</name>
    <dbReference type="NCBI Taxonomy" id="374655"/>
    <lineage>
        <taxon>Bacteria</taxon>
        <taxon>Pseudomonadati</taxon>
        <taxon>Pseudomonadota</taxon>
        <taxon>Alphaproteobacteria</taxon>
        <taxon>Hyphomicrobiales</taxon>
        <taxon>Methylopilaceae</taxon>
        <taxon>Hansschlegelia</taxon>
    </lineage>
</organism>
<accession>A0A9W6MXA0</accession>
<evidence type="ECO:0008006" key="3">
    <source>
        <dbReference type="Google" id="ProtNLM"/>
    </source>
</evidence>
<comment type="caution">
    <text evidence="1">The sequence shown here is derived from an EMBL/GenBank/DDBJ whole genome shotgun (WGS) entry which is preliminary data.</text>
</comment>
<dbReference type="EMBL" id="BSFI01000023">
    <property type="protein sequence ID" value="GLK69853.1"/>
    <property type="molecule type" value="Genomic_DNA"/>
</dbReference>
<evidence type="ECO:0000313" key="1">
    <source>
        <dbReference type="EMBL" id="GLK69853.1"/>
    </source>
</evidence>